<dbReference type="Pfam" id="PF03473">
    <property type="entry name" value="MOSC"/>
    <property type="match status" value="1"/>
</dbReference>
<name>A0ABX7C4U2_9HYPH</name>
<proteinExistence type="predicted"/>
<evidence type="ECO:0000313" key="3">
    <source>
        <dbReference type="Proteomes" id="UP000595857"/>
    </source>
</evidence>
<evidence type="ECO:0000259" key="1">
    <source>
        <dbReference type="PROSITE" id="PS51340"/>
    </source>
</evidence>
<dbReference type="Proteomes" id="UP000595857">
    <property type="component" value="Chromosome"/>
</dbReference>
<dbReference type="InterPro" id="IPR005303">
    <property type="entry name" value="MOCOS_middle"/>
</dbReference>
<evidence type="ECO:0000313" key="2">
    <source>
        <dbReference type="EMBL" id="QQR39262.1"/>
    </source>
</evidence>
<feature type="domain" description="MOSC" evidence="1">
    <location>
        <begin position="110"/>
        <end position="263"/>
    </location>
</feature>
<dbReference type="SUPFAM" id="SSF141673">
    <property type="entry name" value="MOSC N-terminal domain-like"/>
    <property type="match status" value="1"/>
</dbReference>
<sequence length="263" mass="28916">MNDFSIADLWIYPVKSLGGMKVSQVTITEGGSFAGDREWLVVDLDGKMLWQGDLPRMTLLSATLESGHLTLRQPDGDSITIDREYPGTPMAITQYGYEFDSVDAGTDAAAWLSAFLNHSCRLVRIGGLAHRWGGLNPVHTVSLRSLEVLNKRMAELAHAPIEVERLRPNVVLGGYHEAFAEERCSALTFTDAAIHMVEPCIRCELPNISRLDATRQRQPLKLIGTMSKERQTSKPASFGMYGRAQGSALTRGDIARDAILATT</sequence>
<protein>
    <submittedName>
        <fullName evidence="2">MOSC N-terminal beta barrel domain-containing protein</fullName>
    </submittedName>
</protein>
<gene>
    <name evidence="2" type="ORF">JI748_16300</name>
</gene>
<reference evidence="2 3" key="1">
    <citation type="submission" date="2021-01" db="EMBL/GenBank/DDBJ databases">
        <title>Genome seq and assembly of Devosia sp. LEGU1.</title>
        <authorList>
            <person name="Chhetri G."/>
        </authorList>
    </citation>
    <scope>NUCLEOTIDE SEQUENCE [LARGE SCALE GENOMIC DNA]</scope>
    <source>
        <strain evidence="2 3">LEGU1</strain>
    </source>
</reference>
<dbReference type="RefSeq" id="WP_201633117.1">
    <property type="nucleotide sequence ID" value="NZ_CP068046.1"/>
</dbReference>
<dbReference type="EMBL" id="CP068046">
    <property type="protein sequence ID" value="QQR39262.1"/>
    <property type="molecule type" value="Genomic_DNA"/>
</dbReference>
<dbReference type="PROSITE" id="PS51340">
    <property type="entry name" value="MOSC"/>
    <property type="match status" value="1"/>
</dbReference>
<dbReference type="InterPro" id="IPR005302">
    <property type="entry name" value="MoCF_Sase_C"/>
</dbReference>
<accession>A0ABX7C4U2</accession>
<dbReference type="Pfam" id="PF03476">
    <property type="entry name" value="MOSC_N"/>
    <property type="match status" value="1"/>
</dbReference>
<keyword evidence="3" id="KW-1185">Reference proteome</keyword>
<organism evidence="2 3">
    <name type="scientific">Devosia rhizoryzae</name>
    <dbReference type="NCBI Taxonomy" id="2774137"/>
    <lineage>
        <taxon>Bacteria</taxon>
        <taxon>Pseudomonadati</taxon>
        <taxon>Pseudomonadota</taxon>
        <taxon>Alphaproteobacteria</taxon>
        <taxon>Hyphomicrobiales</taxon>
        <taxon>Devosiaceae</taxon>
        <taxon>Devosia</taxon>
    </lineage>
</organism>